<accession>A0A936NAK4</accession>
<dbReference type="EMBL" id="JADJZA010000004">
    <property type="protein sequence ID" value="MBK9296688.1"/>
    <property type="molecule type" value="Genomic_DNA"/>
</dbReference>
<evidence type="ECO:0000313" key="12">
    <source>
        <dbReference type="Proteomes" id="UP000727993"/>
    </source>
</evidence>
<dbReference type="SUPFAM" id="SSF53335">
    <property type="entry name" value="S-adenosyl-L-methionine-dependent methyltransferases"/>
    <property type="match status" value="1"/>
</dbReference>
<evidence type="ECO:0000256" key="7">
    <source>
        <dbReference type="ARBA" id="ARBA00049120"/>
    </source>
</evidence>
<dbReference type="Proteomes" id="UP000727993">
    <property type="component" value="Unassembled WGS sequence"/>
</dbReference>
<dbReference type="InterPro" id="IPR001091">
    <property type="entry name" value="RM_Methyltransferase"/>
</dbReference>
<dbReference type="PRINTS" id="PR00508">
    <property type="entry name" value="S21N4MTFRASE"/>
</dbReference>
<evidence type="ECO:0000256" key="9">
    <source>
        <dbReference type="SAM" id="MobiDB-lite"/>
    </source>
</evidence>
<feature type="domain" description="DNA methylase N-4/N-6" evidence="10">
    <location>
        <begin position="25"/>
        <end position="328"/>
    </location>
</feature>
<dbReference type="PROSITE" id="PS00093">
    <property type="entry name" value="N4_MTASE"/>
    <property type="match status" value="1"/>
</dbReference>
<evidence type="ECO:0000256" key="8">
    <source>
        <dbReference type="RuleBase" id="RU362026"/>
    </source>
</evidence>
<gene>
    <name evidence="11" type="ORF">IPN02_07575</name>
</gene>
<dbReference type="InterPro" id="IPR017985">
    <property type="entry name" value="MeTrfase_CN4_CS"/>
</dbReference>
<evidence type="ECO:0000259" key="10">
    <source>
        <dbReference type="Pfam" id="PF01555"/>
    </source>
</evidence>
<dbReference type="GO" id="GO:0032259">
    <property type="term" value="P:methylation"/>
    <property type="evidence" value="ECO:0007669"/>
    <property type="project" value="UniProtKB-KW"/>
</dbReference>
<dbReference type="AlphaFoldDB" id="A0A936NAK4"/>
<dbReference type="Pfam" id="PF01555">
    <property type="entry name" value="N6_N4_Mtase"/>
    <property type="match status" value="1"/>
</dbReference>
<dbReference type="Gene3D" id="3.40.50.150">
    <property type="entry name" value="Vaccinia Virus protein VP39"/>
    <property type="match status" value="1"/>
</dbReference>
<dbReference type="GO" id="GO:0003677">
    <property type="term" value="F:DNA binding"/>
    <property type="evidence" value="ECO:0007669"/>
    <property type="project" value="UniProtKB-KW"/>
</dbReference>
<comment type="similarity">
    <text evidence="1">Belongs to the N(4)/N(6)-methyltransferase family. N(4) subfamily.</text>
</comment>
<protein>
    <recommendedName>
        <fullName evidence="8">Methyltransferase</fullName>
        <ecNumber evidence="8">2.1.1.-</ecNumber>
    </recommendedName>
</protein>
<evidence type="ECO:0000256" key="5">
    <source>
        <dbReference type="ARBA" id="ARBA00022747"/>
    </source>
</evidence>
<dbReference type="EC" id="2.1.1.-" evidence="8"/>
<evidence type="ECO:0000313" key="11">
    <source>
        <dbReference type="EMBL" id="MBK9296688.1"/>
    </source>
</evidence>
<dbReference type="GO" id="GO:0009307">
    <property type="term" value="P:DNA restriction-modification system"/>
    <property type="evidence" value="ECO:0007669"/>
    <property type="project" value="UniProtKB-KW"/>
</dbReference>
<keyword evidence="5" id="KW-0680">Restriction system</keyword>
<dbReference type="InterPro" id="IPR002941">
    <property type="entry name" value="DNA_methylase_N4/N6"/>
</dbReference>
<sequence length="344" mass="37573">MRLPRNQIIEGDVRHVLPTLPESSVDCVITSPPYFALRNYGTDDQIGLEASVERWVEQLVDVVEASGRLLKPTGSLWLNLGDSYSRHESVGAPAKSLLLGPERIALELTKRGWTVRNKIVWAKTNPMPSSVKDRLSCTWESIYLLTHSRHYYFDLDAIRIPHRTTRTAGSTADRSGGETTGTASLSKPDWAGPLAGNQSGLKAAKAAGRAGHPLGKNPGDVWHLATSNFRGAHFATFPEQLVTRPLLASCPERVCTNCDKPWRRGTHRLVGHLAVAGELEPGCDCGGEHRPGIVLDPFLGAGTVAVAARRHGRDWLGIELNPGYAELARTRIEKQRQQPPAKAA</sequence>
<comment type="catalytic activity">
    <reaction evidence="7">
        <text>a 2'-deoxycytidine in DNA + S-adenosyl-L-methionine = an N(4)-methyl-2'-deoxycytidine in DNA + S-adenosyl-L-homocysteine + H(+)</text>
        <dbReference type="Rhea" id="RHEA:16857"/>
        <dbReference type="Rhea" id="RHEA-COMP:11369"/>
        <dbReference type="Rhea" id="RHEA-COMP:13674"/>
        <dbReference type="ChEBI" id="CHEBI:15378"/>
        <dbReference type="ChEBI" id="CHEBI:57856"/>
        <dbReference type="ChEBI" id="CHEBI:59789"/>
        <dbReference type="ChEBI" id="CHEBI:85452"/>
        <dbReference type="ChEBI" id="CHEBI:137933"/>
        <dbReference type="EC" id="2.1.1.113"/>
    </reaction>
</comment>
<evidence type="ECO:0000256" key="4">
    <source>
        <dbReference type="ARBA" id="ARBA00022691"/>
    </source>
</evidence>
<evidence type="ECO:0000256" key="1">
    <source>
        <dbReference type="ARBA" id="ARBA00010203"/>
    </source>
</evidence>
<dbReference type="InterPro" id="IPR029063">
    <property type="entry name" value="SAM-dependent_MTases_sf"/>
</dbReference>
<evidence type="ECO:0000256" key="6">
    <source>
        <dbReference type="ARBA" id="ARBA00023125"/>
    </source>
</evidence>
<evidence type="ECO:0000256" key="2">
    <source>
        <dbReference type="ARBA" id="ARBA00022603"/>
    </source>
</evidence>
<organism evidence="11 12">
    <name type="scientific">Candidatus Neomicrothrix subdominans</name>
    <dbReference type="NCBI Taxonomy" id="2954438"/>
    <lineage>
        <taxon>Bacteria</taxon>
        <taxon>Bacillati</taxon>
        <taxon>Actinomycetota</taxon>
        <taxon>Acidimicrobiia</taxon>
        <taxon>Acidimicrobiales</taxon>
        <taxon>Microthrixaceae</taxon>
        <taxon>Candidatus Neomicrothrix</taxon>
    </lineage>
</organism>
<evidence type="ECO:0000256" key="3">
    <source>
        <dbReference type="ARBA" id="ARBA00022679"/>
    </source>
</evidence>
<name>A0A936NAK4_9ACTN</name>
<keyword evidence="6" id="KW-0238">DNA-binding</keyword>
<keyword evidence="4" id="KW-0949">S-adenosyl-L-methionine</keyword>
<feature type="region of interest" description="Disordered" evidence="9">
    <location>
        <begin position="165"/>
        <end position="191"/>
    </location>
</feature>
<proteinExistence type="inferred from homology"/>
<keyword evidence="2" id="KW-0489">Methyltransferase</keyword>
<dbReference type="GO" id="GO:0015667">
    <property type="term" value="F:site-specific DNA-methyltransferase (cytosine-N4-specific) activity"/>
    <property type="evidence" value="ECO:0007669"/>
    <property type="project" value="UniProtKB-EC"/>
</dbReference>
<keyword evidence="3" id="KW-0808">Transferase</keyword>
<dbReference type="GO" id="GO:0008170">
    <property type="term" value="F:N-methyltransferase activity"/>
    <property type="evidence" value="ECO:0007669"/>
    <property type="project" value="InterPro"/>
</dbReference>
<reference evidence="11 12" key="1">
    <citation type="submission" date="2020-10" db="EMBL/GenBank/DDBJ databases">
        <title>Connecting structure to function with the recovery of over 1000 high-quality activated sludge metagenome-assembled genomes encoding full-length rRNA genes using long-read sequencing.</title>
        <authorList>
            <person name="Singleton C.M."/>
            <person name="Petriglieri F."/>
            <person name="Kristensen J.M."/>
            <person name="Kirkegaard R.H."/>
            <person name="Michaelsen T.Y."/>
            <person name="Andersen M.H."/>
            <person name="Karst S.M."/>
            <person name="Dueholm M.S."/>
            <person name="Nielsen P.H."/>
            <person name="Albertsen M."/>
        </authorList>
    </citation>
    <scope>NUCLEOTIDE SEQUENCE [LARGE SCALE GENOMIC DNA]</scope>
    <source>
        <strain evidence="11">Lyne_18-Q3-R50-59_MAXAC.006</strain>
    </source>
</reference>
<comment type="caution">
    <text evidence="11">The sequence shown here is derived from an EMBL/GenBank/DDBJ whole genome shotgun (WGS) entry which is preliminary data.</text>
</comment>